<reference evidence="2 3" key="1">
    <citation type="journal article" date="2006" name="Science">
        <title>Phytophthora genome sequences uncover evolutionary origins and mechanisms of pathogenesis.</title>
        <authorList>
            <person name="Tyler B.M."/>
            <person name="Tripathy S."/>
            <person name="Zhang X."/>
            <person name="Dehal P."/>
            <person name="Jiang R.H."/>
            <person name="Aerts A."/>
            <person name="Arredondo F.D."/>
            <person name="Baxter L."/>
            <person name="Bensasson D."/>
            <person name="Beynon J.L."/>
            <person name="Chapman J."/>
            <person name="Damasceno C.M."/>
            <person name="Dorrance A.E."/>
            <person name="Dou D."/>
            <person name="Dickerman A.W."/>
            <person name="Dubchak I.L."/>
            <person name="Garbelotto M."/>
            <person name="Gijzen M."/>
            <person name="Gordon S.G."/>
            <person name="Govers F."/>
            <person name="Grunwald N.J."/>
            <person name="Huang W."/>
            <person name="Ivors K.L."/>
            <person name="Jones R.W."/>
            <person name="Kamoun S."/>
            <person name="Krampis K."/>
            <person name="Lamour K.H."/>
            <person name="Lee M.K."/>
            <person name="McDonald W.H."/>
            <person name="Medina M."/>
            <person name="Meijer H.J."/>
            <person name="Nordberg E.K."/>
            <person name="Maclean D.J."/>
            <person name="Ospina-Giraldo M.D."/>
            <person name="Morris P.F."/>
            <person name="Phuntumart V."/>
            <person name="Putnam N.H."/>
            <person name="Rash S."/>
            <person name="Rose J.K."/>
            <person name="Sakihama Y."/>
            <person name="Salamov A.A."/>
            <person name="Savidor A."/>
            <person name="Scheuring C.F."/>
            <person name="Smith B.M."/>
            <person name="Sobral B.W."/>
            <person name="Terry A."/>
            <person name="Torto-Alalibo T.A."/>
            <person name="Win J."/>
            <person name="Xu Z."/>
            <person name="Zhang H."/>
            <person name="Grigoriev I.V."/>
            <person name="Rokhsar D.S."/>
            <person name="Boore J.L."/>
        </authorList>
    </citation>
    <scope>NUCLEOTIDE SEQUENCE [LARGE SCALE GENOMIC DNA]</scope>
    <source>
        <strain evidence="2 3">P6497</strain>
    </source>
</reference>
<dbReference type="GeneID" id="20637921"/>
<dbReference type="Proteomes" id="UP000002640">
    <property type="component" value="Unassembled WGS sequence"/>
</dbReference>
<feature type="chain" id="PRO_5003472635" evidence="1">
    <location>
        <begin position="25"/>
        <end position="324"/>
    </location>
</feature>
<feature type="signal peptide" evidence="1">
    <location>
        <begin position="1"/>
        <end position="24"/>
    </location>
</feature>
<dbReference type="KEGG" id="psoj:PHYSODRAFT_249349"/>
<keyword evidence="1" id="KW-0732">Signal</keyword>
<protein>
    <submittedName>
        <fullName evidence="2">Uncharacterized protein</fullName>
    </submittedName>
</protein>
<name>G4ZVB3_PHYSP</name>
<accession>G4ZVB3</accession>
<dbReference type="RefSeq" id="XP_009531166.1">
    <property type="nucleotide sequence ID" value="XM_009532871.1"/>
</dbReference>
<dbReference type="AlphaFoldDB" id="G4ZVB3"/>
<evidence type="ECO:0000313" key="3">
    <source>
        <dbReference type="Proteomes" id="UP000002640"/>
    </source>
</evidence>
<dbReference type="EMBL" id="JH159156">
    <property type="protein sequence ID" value="EGZ13737.1"/>
    <property type="molecule type" value="Genomic_DNA"/>
</dbReference>
<sequence length="324" mass="34278">MRVIAPRFAIVALLLGTQSTPTEAKCFFGTFKCGDGQAICLNPITVGKCAFDAVCPIKLDAIITTLGNALKALTPDQLDFVIDLGVGEINSVFDDFRDCFKGFEAAAPHALKGAGKFAKLAAGKLDKANEALNIIEGNIIPALNKECGSGCLNEDTCPAPSTMTTTTIVTTTTTTTGCDDASTASSTTTDSTDSTAITLEYKAPSGCTCLAINATAFDYDAVAYSTGACARNVAYFMDDQTPPLLVSKAYFPEMGCFVGKQQNGCTASYKLQDGDISLSGEMQWSLNDLQFQYFIPCVDQYGRKYSERTQKVELPTATTAAPAA</sequence>
<evidence type="ECO:0000313" key="2">
    <source>
        <dbReference type="EMBL" id="EGZ13737.1"/>
    </source>
</evidence>
<keyword evidence="3" id="KW-1185">Reference proteome</keyword>
<gene>
    <name evidence="2" type="ORF">PHYSODRAFT_249349</name>
</gene>
<evidence type="ECO:0000256" key="1">
    <source>
        <dbReference type="SAM" id="SignalP"/>
    </source>
</evidence>
<dbReference type="InParanoid" id="G4ZVB3"/>
<organism evidence="2 3">
    <name type="scientific">Phytophthora sojae (strain P6497)</name>
    <name type="common">Soybean stem and root rot agent</name>
    <name type="synonym">Phytophthora megasperma f. sp. glycines</name>
    <dbReference type="NCBI Taxonomy" id="1094619"/>
    <lineage>
        <taxon>Eukaryota</taxon>
        <taxon>Sar</taxon>
        <taxon>Stramenopiles</taxon>
        <taxon>Oomycota</taxon>
        <taxon>Peronosporomycetes</taxon>
        <taxon>Peronosporales</taxon>
        <taxon>Peronosporaceae</taxon>
        <taxon>Phytophthora</taxon>
    </lineage>
</organism>
<proteinExistence type="predicted"/>